<gene>
    <name evidence="2" type="ORF">EZJ19_13725</name>
</gene>
<evidence type="ECO:0000313" key="2">
    <source>
        <dbReference type="EMBL" id="TCJ11864.1"/>
    </source>
</evidence>
<protein>
    <submittedName>
        <fullName evidence="2">Uncharacterized protein</fullName>
    </submittedName>
</protein>
<feature type="region of interest" description="Disordered" evidence="1">
    <location>
        <begin position="1"/>
        <end position="55"/>
    </location>
</feature>
<dbReference type="OrthoDB" id="5616559at2"/>
<evidence type="ECO:0000313" key="3">
    <source>
        <dbReference type="Proteomes" id="UP000295443"/>
    </source>
</evidence>
<accession>A0A4R1B1I5</accession>
<evidence type="ECO:0000256" key="1">
    <source>
        <dbReference type="SAM" id="MobiDB-lite"/>
    </source>
</evidence>
<dbReference type="Gene3D" id="3.10.450.160">
    <property type="entry name" value="inner membrane protein cigr"/>
    <property type="match status" value="1"/>
</dbReference>
<dbReference type="EMBL" id="SJZB01000048">
    <property type="protein sequence ID" value="TCJ11864.1"/>
    <property type="molecule type" value="Genomic_DNA"/>
</dbReference>
<name>A0A4R1B1I5_9PROT</name>
<comment type="caution">
    <text evidence="2">The sequence shown here is derived from an EMBL/GenBank/DDBJ whole genome shotgun (WGS) entry which is preliminary data.</text>
</comment>
<feature type="compositionally biased region" description="Basic and acidic residues" evidence="1">
    <location>
        <begin position="16"/>
        <end position="55"/>
    </location>
</feature>
<proteinExistence type="predicted"/>
<keyword evidence="3" id="KW-1185">Reference proteome</keyword>
<reference evidence="2 3" key="1">
    <citation type="submission" date="2019-03" db="EMBL/GenBank/DDBJ databases">
        <title>Genome sequence of Thiobacillaceae bacterium LSR1, a sulfur-oxidizing bacterium isolated from freshwater sediment.</title>
        <authorList>
            <person name="Li S."/>
        </authorList>
    </citation>
    <scope>NUCLEOTIDE SEQUENCE [LARGE SCALE GENOMIC DNA]</scope>
    <source>
        <strain evidence="2 3">LSR1</strain>
    </source>
</reference>
<sequence length="142" mass="16246">MQTRDREAQAHAPEAQARDREVQVREREVQAREHKAQVREREPAPRDFHDEGGAMFSDRDVAAIRDYYRQGHQPGMTAGRIIKLRQGEAYPFGYTWVSLPRDLEARLSPLPKGYIRVLVGTDIGILDIRTRVVVDLLENLAG</sequence>
<dbReference type="AlphaFoldDB" id="A0A4R1B1I5"/>
<dbReference type="Proteomes" id="UP000295443">
    <property type="component" value="Unassembled WGS sequence"/>
</dbReference>
<dbReference type="RefSeq" id="WP_131448529.1">
    <property type="nucleotide sequence ID" value="NZ_SJZB01000048.1"/>
</dbReference>
<organism evidence="2 3">
    <name type="scientific">Parasulfuritortus cantonensis</name>
    <dbReference type="NCBI Taxonomy" id="2528202"/>
    <lineage>
        <taxon>Bacteria</taxon>
        <taxon>Pseudomonadati</taxon>
        <taxon>Pseudomonadota</taxon>
        <taxon>Betaproteobacteria</taxon>
        <taxon>Nitrosomonadales</taxon>
        <taxon>Thiobacillaceae</taxon>
        <taxon>Parasulfuritortus</taxon>
    </lineage>
</organism>